<gene>
    <name evidence="7" type="ORF">MGL_2710</name>
</gene>
<name>A8Q533_MALGO</name>
<dbReference type="OMA" id="LAWYRFI"/>
<accession>A8Q533</accession>
<evidence type="ECO:0000256" key="2">
    <source>
        <dbReference type="ARBA" id="ARBA00012485"/>
    </source>
</evidence>
<dbReference type="PANTHER" id="PTHR45700:SF2">
    <property type="entry name" value="UBIQUITIN-PROTEIN LIGASE E3C"/>
    <property type="match status" value="1"/>
</dbReference>
<dbReference type="FunFam" id="3.30.2160.10:FF:000002">
    <property type="entry name" value="Putative Ubiquitin-protein ligase E3C"/>
    <property type="match status" value="1"/>
</dbReference>
<dbReference type="SUPFAM" id="SSF56204">
    <property type="entry name" value="Hect, E3 ligase catalytic domain"/>
    <property type="match status" value="1"/>
</dbReference>
<dbReference type="FunCoup" id="A8Q533">
    <property type="interactions" value="173"/>
</dbReference>
<evidence type="ECO:0000259" key="6">
    <source>
        <dbReference type="PROSITE" id="PS50237"/>
    </source>
</evidence>
<dbReference type="AlphaFoldDB" id="A8Q533"/>
<dbReference type="EMBL" id="AAYY01000009">
    <property type="protein sequence ID" value="EDP43114.1"/>
    <property type="molecule type" value="Genomic_DNA"/>
</dbReference>
<evidence type="ECO:0000313" key="7">
    <source>
        <dbReference type="EMBL" id="EDP43114.1"/>
    </source>
</evidence>
<sequence>MQRAQALEASYTRAMLTFMLGLLCKEHENMDLAKQMASFLLSHGMHSSLRNYLVALPKDAISEQADCVSLMLRPLALFDEPTTEFVQAGAADASSYAPRAVFLRTFTSEILTIPHLLHHMPIPSVSALSSAFPMSEFMHHVQSLGAYYDVTSGDSALANNPIHCPYLLANVIILTAVRVKAMQNGSEISQYLMMLATLQNALPKSVFADEDASVDQKTKNELLTLVSFAHIRSVLAASMRSPHNTRPALCAFLVATLYTWPASARDSVLTAMLYGYDKDGVTRSVYMGILARELWRGWVRSCSLVRCVATKHRGLAANASNVRAVVTDPTYASDWPLFLVLCIEYSRCLMILGDDEFYPSSAIDTHVPSRNPLTLDELDTLSGLLRNITFAMYWNSVDMPPEHAHVPGTRVQLAQVRELCTRLLQQLHTRDSRRSFVREGHWHMLGQNDLGSFIHAVVLEERELASAISHDEDATNARATISALSQRTRAFMTPRLEVLSYIPFVIPFDVRVEIFRQFVRNDAERLGISRDIFSPTRRHRATIRRGHIAEDGMAKLNGLGPSLKEPLEIVFIDQWGMPEAGIDGSGLFKEFLVSIIREVFDTDRGLWCANERQELYPNPHSYAHGEEQLTWYTFLGRILGKALYEGILVDVKFADFFLTKWLGPKGYIDDLASLESLDSDLYRGLIALKNYTGNVENDFALNFTVTDEEFGVRMNRELIPGGNDVPVTRENRLSYIYCMTRYRLSTQIEDQCNAFFQGLSEMIDPRWLRLFNREELRVLVSGAESPIDVDDLRRNTIYGGYHEKDMAVQYFWEALSHFDQSSLKAFLRFVTSSPNPPLLGFGELNPKFAIRHAGDDVTRLPTASTCVNLLKLPAYESVAQCADKLRYAIYAGAGFDLS</sequence>
<feature type="active site" description="Glycyl thioester intermediate" evidence="5">
    <location>
        <position position="866"/>
    </location>
</feature>
<dbReference type="Gene3D" id="3.90.1750.10">
    <property type="entry name" value="Hect, E3 ligase catalytic domains"/>
    <property type="match status" value="1"/>
</dbReference>
<protein>
    <recommendedName>
        <fullName evidence="2">HECT-type E3 ubiquitin transferase</fullName>
        <ecNumber evidence="2">2.3.2.26</ecNumber>
    </recommendedName>
</protein>
<dbReference type="InterPro" id="IPR000569">
    <property type="entry name" value="HECT_dom"/>
</dbReference>
<dbReference type="STRING" id="425265.A8Q533"/>
<keyword evidence="3" id="KW-0808">Transferase</keyword>
<comment type="caution">
    <text evidence="7">The sequence shown here is derived from an EMBL/GenBank/DDBJ whole genome shotgun (WGS) entry which is preliminary data.</text>
</comment>
<organism evidence="7 8">
    <name type="scientific">Malassezia globosa (strain ATCC MYA-4612 / CBS 7966)</name>
    <name type="common">Dandruff-associated fungus</name>
    <dbReference type="NCBI Taxonomy" id="425265"/>
    <lineage>
        <taxon>Eukaryota</taxon>
        <taxon>Fungi</taxon>
        <taxon>Dikarya</taxon>
        <taxon>Basidiomycota</taxon>
        <taxon>Ustilaginomycotina</taxon>
        <taxon>Malasseziomycetes</taxon>
        <taxon>Malasseziales</taxon>
        <taxon>Malasseziaceae</taxon>
        <taxon>Malassezia</taxon>
    </lineage>
</organism>
<dbReference type="PANTHER" id="PTHR45700">
    <property type="entry name" value="UBIQUITIN-PROTEIN LIGASE E3C"/>
    <property type="match status" value="1"/>
</dbReference>
<evidence type="ECO:0000313" key="8">
    <source>
        <dbReference type="Proteomes" id="UP000008837"/>
    </source>
</evidence>
<dbReference type="KEGG" id="mgl:MGL_2710"/>
<proteinExistence type="predicted"/>
<dbReference type="InParanoid" id="A8Q533"/>
<comment type="catalytic activity">
    <reaction evidence="1">
        <text>S-ubiquitinyl-[E2 ubiquitin-conjugating enzyme]-L-cysteine + [acceptor protein]-L-lysine = [E2 ubiquitin-conjugating enzyme]-L-cysteine + N(6)-ubiquitinyl-[acceptor protein]-L-lysine.</text>
        <dbReference type="EC" id="2.3.2.26"/>
    </reaction>
</comment>
<dbReference type="InterPro" id="IPR044611">
    <property type="entry name" value="E3A/B/C-like"/>
</dbReference>
<dbReference type="VEuPathDB" id="FungiDB:MGL_2710"/>
<dbReference type="SMART" id="SM00119">
    <property type="entry name" value="HECTc"/>
    <property type="match status" value="1"/>
</dbReference>
<dbReference type="Gene3D" id="3.30.2410.10">
    <property type="entry name" value="Hect, E3 ligase catalytic domain"/>
    <property type="match status" value="1"/>
</dbReference>
<dbReference type="GO" id="GO:0006511">
    <property type="term" value="P:ubiquitin-dependent protein catabolic process"/>
    <property type="evidence" value="ECO:0007669"/>
    <property type="project" value="TreeGrafter"/>
</dbReference>
<reference evidence="7 8" key="1">
    <citation type="journal article" date="2007" name="Proc. Natl. Acad. Sci. U.S.A.">
        <title>Dandruff-associated Malassezia genomes reveal convergent and divergent virulence traits shared with plant and human fungal pathogens.</title>
        <authorList>
            <person name="Xu J."/>
            <person name="Saunders C.W."/>
            <person name="Hu P."/>
            <person name="Grant R.A."/>
            <person name="Boekhout T."/>
            <person name="Kuramae E.E."/>
            <person name="Kronstad J.W."/>
            <person name="Deangelis Y.M."/>
            <person name="Reeder N.L."/>
            <person name="Johnstone K.R."/>
            <person name="Leland M."/>
            <person name="Fieno A.M."/>
            <person name="Begley W.M."/>
            <person name="Sun Y."/>
            <person name="Lacey M.P."/>
            <person name="Chaudhary T."/>
            <person name="Keough T."/>
            <person name="Chu L."/>
            <person name="Sears R."/>
            <person name="Yuan B."/>
            <person name="Dawson T.L.Jr."/>
        </authorList>
    </citation>
    <scope>NUCLEOTIDE SEQUENCE [LARGE SCALE GENOMIC DNA]</scope>
    <source>
        <strain evidence="8">ATCC MYA-4612 / CBS 7966</strain>
    </source>
</reference>
<dbReference type="EC" id="2.3.2.26" evidence="2"/>
<dbReference type="PROSITE" id="PS50237">
    <property type="entry name" value="HECT"/>
    <property type="match status" value="1"/>
</dbReference>
<dbReference type="Proteomes" id="UP000008837">
    <property type="component" value="Unassembled WGS sequence"/>
</dbReference>
<dbReference type="GO" id="GO:0000209">
    <property type="term" value="P:protein polyubiquitination"/>
    <property type="evidence" value="ECO:0007669"/>
    <property type="project" value="InterPro"/>
</dbReference>
<evidence type="ECO:0000256" key="4">
    <source>
        <dbReference type="ARBA" id="ARBA00022786"/>
    </source>
</evidence>
<keyword evidence="4 5" id="KW-0833">Ubl conjugation pathway</keyword>
<evidence type="ECO:0000256" key="5">
    <source>
        <dbReference type="PROSITE-ProRule" id="PRU00104"/>
    </source>
</evidence>
<dbReference type="GO" id="GO:0061630">
    <property type="term" value="F:ubiquitin protein ligase activity"/>
    <property type="evidence" value="ECO:0007669"/>
    <property type="project" value="UniProtKB-EC"/>
</dbReference>
<evidence type="ECO:0000256" key="3">
    <source>
        <dbReference type="ARBA" id="ARBA00022679"/>
    </source>
</evidence>
<feature type="domain" description="HECT" evidence="6">
    <location>
        <begin position="559"/>
        <end position="898"/>
    </location>
</feature>
<dbReference type="Pfam" id="PF00632">
    <property type="entry name" value="HECT"/>
    <property type="match status" value="1"/>
</dbReference>
<dbReference type="RefSeq" id="XP_001730328.1">
    <property type="nucleotide sequence ID" value="XM_001730276.1"/>
</dbReference>
<dbReference type="InterPro" id="IPR035983">
    <property type="entry name" value="Hect_E3_ubiquitin_ligase"/>
</dbReference>
<dbReference type="CDD" id="cd00078">
    <property type="entry name" value="HECTc"/>
    <property type="match status" value="1"/>
</dbReference>
<keyword evidence="8" id="KW-1185">Reference proteome</keyword>
<dbReference type="GeneID" id="5854633"/>
<evidence type="ECO:0000256" key="1">
    <source>
        <dbReference type="ARBA" id="ARBA00000885"/>
    </source>
</evidence>
<dbReference type="Gene3D" id="3.30.2160.10">
    <property type="entry name" value="Hect, E3 ligase catalytic domain"/>
    <property type="match status" value="1"/>
</dbReference>
<dbReference type="OrthoDB" id="8068875at2759"/>